<dbReference type="Pfam" id="PF00303">
    <property type="entry name" value="Thymidylat_synt"/>
    <property type="match status" value="1"/>
</dbReference>
<evidence type="ECO:0000256" key="2">
    <source>
        <dbReference type="ARBA" id="ARBA00022603"/>
    </source>
</evidence>
<dbReference type="GO" id="GO:0004799">
    <property type="term" value="F:thymidylate synthase activity"/>
    <property type="evidence" value="ECO:0007669"/>
    <property type="project" value="InterPro"/>
</dbReference>
<dbReference type="SUPFAM" id="SSF55831">
    <property type="entry name" value="Thymidylate synthase/dCMP hydroxymethylase"/>
    <property type="match status" value="1"/>
</dbReference>
<feature type="domain" description="Thymidylate synthase/dCMP hydroxymethylase" evidence="4">
    <location>
        <begin position="92"/>
        <end position="240"/>
    </location>
</feature>
<protein>
    <recommendedName>
        <fullName evidence="4">Thymidylate synthase/dCMP hydroxymethylase domain-containing protein</fullName>
    </recommendedName>
</protein>
<dbReference type="PANTHER" id="PTHR11548:SF1">
    <property type="entry name" value="THYMIDYLATE SYNTHASE 1"/>
    <property type="match status" value="1"/>
</dbReference>
<dbReference type="Gene3D" id="3.30.572.10">
    <property type="entry name" value="Thymidylate synthase/dCMP hydroxymethylase domain"/>
    <property type="match status" value="1"/>
</dbReference>
<evidence type="ECO:0000256" key="3">
    <source>
        <dbReference type="ARBA" id="ARBA00022679"/>
    </source>
</evidence>
<keyword evidence="1" id="KW-0963">Cytoplasm</keyword>
<dbReference type="GO" id="GO:0006231">
    <property type="term" value="P:dTMP biosynthetic process"/>
    <property type="evidence" value="ECO:0007669"/>
    <property type="project" value="TreeGrafter"/>
</dbReference>
<dbReference type="PIRSF" id="PIRSF036752">
    <property type="entry name" value="TSase_MJ051"/>
    <property type="match status" value="1"/>
</dbReference>
<dbReference type="GO" id="GO:0006235">
    <property type="term" value="P:dTTP biosynthetic process"/>
    <property type="evidence" value="ECO:0007669"/>
    <property type="project" value="InterPro"/>
</dbReference>
<dbReference type="InterPro" id="IPR023451">
    <property type="entry name" value="Thymidate_synth/dCMP_Mease_dom"/>
</dbReference>
<dbReference type="Proteomes" id="UP000231154">
    <property type="component" value="Unassembled WGS sequence"/>
</dbReference>
<dbReference type="InterPro" id="IPR036926">
    <property type="entry name" value="Thymidate_synth/dCMP_Mease_sf"/>
</dbReference>
<name>A0A2H0PYA9_9BACT</name>
<accession>A0A2H0PYA9</accession>
<feature type="non-terminal residue" evidence="5">
    <location>
        <position position="243"/>
    </location>
</feature>
<dbReference type="PANTHER" id="PTHR11548">
    <property type="entry name" value="THYMIDYLATE SYNTHASE 1"/>
    <property type="match status" value="1"/>
</dbReference>
<dbReference type="InterPro" id="IPR045097">
    <property type="entry name" value="Thymidate_synth/dCMP_Mease"/>
</dbReference>
<evidence type="ECO:0000313" key="5">
    <source>
        <dbReference type="EMBL" id="PIR27020.1"/>
    </source>
</evidence>
<dbReference type="GO" id="GO:0032259">
    <property type="term" value="P:methylation"/>
    <property type="evidence" value="ECO:0007669"/>
    <property type="project" value="UniProtKB-KW"/>
</dbReference>
<keyword evidence="3" id="KW-0808">Transferase</keyword>
<evidence type="ECO:0000256" key="1">
    <source>
        <dbReference type="ARBA" id="ARBA00022490"/>
    </source>
</evidence>
<evidence type="ECO:0000313" key="6">
    <source>
        <dbReference type="Proteomes" id="UP000231154"/>
    </source>
</evidence>
<comment type="caution">
    <text evidence="5">The sequence shown here is derived from an EMBL/GenBank/DDBJ whole genome shotgun (WGS) entry which is preliminary data.</text>
</comment>
<organism evidence="5 6">
    <name type="scientific">Candidatus Berkelbacteria bacterium CG11_big_fil_rev_8_21_14_0_20_42_15</name>
    <dbReference type="NCBI Taxonomy" id="1974517"/>
    <lineage>
        <taxon>Bacteria</taxon>
        <taxon>Candidatus Berkelbacteria</taxon>
    </lineage>
</organism>
<evidence type="ECO:0000259" key="4">
    <source>
        <dbReference type="Pfam" id="PF00303"/>
    </source>
</evidence>
<dbReference type="EMBL" id="PCXF01000095">
    <property type="protein sequence ID" value="PIR27020.1"/>
    <property type="molecule type" value="Genomic_DNA"/>
</dbReference>
<keyword evidence="2" id="KW-0489">Methyltransferase</keyword>
<dbReference type="GO" id="GO:0005829">
    <property type="term" value="C:cytosol"/>
    <property type="evidence" value="ECO:0007669"/>
    <property type="project" value="TreeGrafter"/>
</dbReference>
<gene>
    <name evidence="5" type="ORF">COV40_03140</name>
</gene>
<dbReference type="AlphaFoldDB" id="A0A2H0PYA9"/>
<sequence>MREMIVTPRNSLKGMALPNIQVVSRNLARGWEEAVKACWDYGVRIPTQYDKEGDPNSRDIALNLTVLDPFAEPRLHRDMPGGFDDLEIYLREVRDGVHDHWIDPENKKWQYTYHKRLRAFDFPGCDAPIDQIEYVIDALCKAPHTRRALATTWKPWEDAGIDDPACLQSFWFRIFNGKLVMRCRIRSNDAYKAAFMNMYVFTELQRVVAERVSERLGRLIRVGQYDHAADSFHIYGSYLDEFT</sequence>
<reference evidence="5 6" key="1">
    <citation type="submission" date="2017-09" db="EMBL/GenBank/DDBJ databases">
        <title>Depth-based differentiation of microbial function through sediment-hosted aquifers and enrichment of novel symbionts in the deep terrestrial subsurface.</title>
        <authorList>
            <person name="Probst A.J."/>
            <person name="Ladd B."/>
            <person name="Jarett J.K."/>
            <person name="Geller-Mcgrath D.E."/>
            <person name="Sieber C.M."/>
            <person name="Emerson J.B."/>
            <person name="Anantharaman K."/>
            <person name="Thomas B.C."/>
            <person name="Malmstrom R."/>
            <person name="Stieglmeier M."/>
            <person name="Klingl A."/>
            <person name="Woyke T."/>
            <person name="Ryan C.M."/>
            <person name="Banfield J.F."/>
        </authorList>
    </citation>
    <scope>NUCLEOTIDE SEQUENCE [LARGE SCALE GENOMIC DNA]</scope>
    <source>
        <strain evidence="5">CG11_big_fil_rev_8_21_14_0_20_42_15</strain>
    </source>
</reference>
<dbReference type="InterPro" id="IPR014620">
    <property type="entry name" value="Thymidylate_synthase_arc"/>
</dbReference>
<proteinExistence type="predicted"/>